<reference evidence="2 3" key="1">
    <citation type="submission" date="2021-02" db="EMBL/GenBank/DDBJ databases">
        <authorList>
            <person name="Han P."/>
        </authorList>
    </citation>
    <scope>NUCLEOTIDE SEQUENCE [LARGE SCALE GENOMIC DNA]</scope>
    <source>
        <strain evidence="2">Candidatus Nitrospira sp. ZN2</strain>
    </source>
</reference>
<accession>A0ABM8R7E2</accession>
<dbReference type="EMBL" id="CAJNBJ010000003">
    <property type="protein sequence ID" value="CAE6736934.1"/>
    <property type="molecule type" value="Genomic_DNA"/>
</dbReference>
<feature type="region of interest" description="Disordered" evidence="1">
    <location>
        <begin position="57"/>
        <end position="86"/>
    </location>
</feature>
<evidence type="ECO:0000313" key="3">
    <source>
        <dbReference type="Proteomes" id="UP000675880"/>
    </source>
</evidence>
<name>A0ABM8R7E2_9BACT</name>
<evidence type="ECO:0000256" key="1">
    <source>
        <dbReference type="SAM" id="MobiDB-lite"/>
    </source>
</evidence>
<dbReference type="Proteomes" id="UP000675880">
    <property type="component" value="Unassembled WGS sequence"/>
</dbReference>
<evidence type="ECO:0000313" key="2">
    <source>
        <dbReference type="EMBL" id="CAE6736934.1"/>
    </source>
</evidence>
<organism evidence="2 3">
    <name type="scientific">Nitrospira defluvii</name>
    <dbReference type="NCBI Taxonomy" id="330214"/>
    <lineage>
        <taxon>Bacteria</taxon>
        <taxon>Pseudomonadati</taxon>
        <taxon>Nitrospirota</taxon>
        <taxon>Nitrospiria</taxon>
        <taxon>Nitrospirales</taxon>
        <taxon>Nitrospiraceae</taxon>
        <taxon>Nitrospira</taxon>
    </lineage>
</organism>
<feature type="compositionally biased region" description="Basic and acidic residues" evidence="1">
    <location>
        <begin position="70"/>
        <end position="86"/>
    </location>
</feature>
<protein>
    <submittedName>
        <fullName evidence="2">Uncharacterized protein</fullName>
    </submittedName>
</protein>
<gene>
    <name evidence="2" type="ORF">NSPZN2_110051</name>
</gene>
<comment type="caution">
    <text evidence="2">The sequence shown here is derived from an EMBL/GenBank/DDBJ whole genome shotgun (WGS) entry which is preliminary data.</text>
</comment>
<sequence length="125" mass="14014">MSPERHEAFNVRRGNVGADRYAQARSPKDLVVVRRQAVQVQVRNFNRTGVVGLSRRVRESGALRNHRGTRRGEEHEDQDPSVRRVDQGACRSAGRVEWLGAAPPRSRHGVVYRCAGPNRRHSGGV</sequence>
<proteinExistence type="predicted"/>
<keyword evidence="3" id="KW-1185">Reference proteome</keyword>